<proteinExistence type="predicted"/>
<dbReference type="Proteomes" id="UP000789508">
    <property type="component" value="Unassembled WGS sequence"/>
</dbReference>
<protein>
    <submittedName>
        <fullName evidence="2">8265_t:CDS:1</fullName>
    </submittedName>
</protein>
<gene>
    <name evidence="2" type="ORF">ALEPTO_LOCUS8536</name>
</gene>
<organism evidence="2 3">
    <name type="scientific">Ambispora leptoticha</name>
    <dbReference type="NCBI Taxonomy" id="144679"/>
    <lineage>
        <taxon>Eukaryota</taxon>
        <taxon>Fungi</taxon>
        <taxon>Fungi incertae sedis</taxon>
        <taxon>Mucoromycota</taxon>
        <taxon>Glomeromycotina</taxon>
        <taxon>Glomeromycetes</taxon>
        <taxon>Archaeosporales</taxon>
        <taxon>Ambisporaceae</taxon>
        <taxon>Ambispora</taxon>
    </lineage>
</organism>
<dbReference type="AlphaFoldDB" id="A0A9N9CSL4"/>
<comment type="caution">
    <text evidence="2">The sequence shown here is derived from an EMBL/GenBank/DDBJ whole genome shotgun (WGS) entry which is preliminary data.</text>
</comment>
<feature type="domain" description="Nitrogen regulatory protein areA GATA-like" evidence="1">
    <location>
        <begin position="59"/>
        <end position="82"/>
    </location>
</feature>
<dbReference type="Pfam" id="PF08550">
    <property type="entry name" value="GATA_AreA"/>
    <property type="match status" value="1"/>
</dbReference>
<dbReference type="InterPro" id="IPR013860">
    <property type="entry name" value="AreA_GATA"/>
</dbReference>
<reference evidence="2" key="1">
    <citation type="submission" date="2021-06" db="EMBL/GenBank/DDBJ databases">
        <authorList>
            <person name="Kallberg Y."/>
            <person name="Tangrot J."/>
            <person name="Rosling A."/>
        </authorList>
    </citation>
    <scope>NUCLEOTIDE SEQUENCE</scope>
    <source>
        <strain evidence="2">FL130A</strain>
    </source>
</reference>
<evidence type="ECO:0000313" key="3">
    <source>
        <dbReference type="Proteomes" id="UP000789508"/>
    </source>
</evidence>
<evidence type="ECO:0000259" key="1">
    <source>
        <dbReference type="Pfam" id="PF08550"/>
    </source>
</evidence>
<accession>A0A9N9CSL4</accession>
<feature type="non-terminal residue" evidence="2">
    <location>
        <position position="83"/>
    </location>
</feature>
<keyword evidence="3" id="KW-1185">Reference proteome</keyword>
<dbReference type="EMBL" id="CAJVPS010005004">
    <property type="protein sequence ID" value="CAG8610397.1"/>
    <property type="molecule type" value="Genomic_DNA"/>
</dbReference>
<dbReference type="OrthoDB" id="515401at2759"/>
<sequence>MLSESTYLNSLLLPHNLVLQKSYPFKSKTRNIQNPSPSLLGDKEKFESVAEKDPLAVSVWRLYTKAKDTMADGERLENLVWRA</sequence>
<name>A0A9N9CSL4_9GLOM</name>
<evidence type="ECO:0000313" key="2">
    <source>
        <dbReference type="EMBL" id="CAG8610397.1"/>
    </source>
</evidence>